<protein>
    <recommendedName>
        <fullName evidence="3">CCHC-type domain-containing protein</fullName>
    </recommendedName>
</protein>
<evidence type="ECO:0000313" key="4">
    <source>
        <dbReference type="EMBL" id="GAU46873.1"/>
    </source>
</evidence>
<keyword evidence="1" id="KW-0862">Zinc</keyword>
<evidence type="ECO:0000259" key="3">
    <source>
        <dbReference type="PROSITE" id="PS50158"/>
    </source>
</evidence>
<dbReference type="GO" id="GO:0008270">
    <property type="term" value="F:zinc ion binding"/>
    <property type="evidence" value="ECO:0007669"/>
    <property type="project" value="UniProtKB-KW"/>
</dbReference>
<feature type="compositionally biased region" description="Basic residues" evidence="2">
    <location>
        <begin position="161"/>
        <end position="171"/>
    </location>
</feature>
<feature type="compositionally biased region" description="Polar residues" evidence="2">
    <location>
        <begin position="173"/>
        <end position="182"/>
    </location>
</feature>
<gene>
    <name evidence="4" type="ORF">TSUD_402910</name>
</gene>
<feature type="region of interest" description="Disordered" evidence="2">
    <location>
        <begin position="210"/>
        <end position="231"/>
    </location>
</feature>
<feature type="compositionally biased region" description="Basic and acidic residues" evidence="2">
    <location>
        <begin position="139"/>
        <end position="152"/>
    </location>
</feature>
<dbReference type="GO" id="GO:0003676">
    <property type="term" value="F:nucleic acid binding"/>
    <property type="evidence" value="ECO:0007669"/>
    <property type="project" value="InterPro"/>
</dbReference>
<organism evidence="4 5">
    <name type="scientific">Trifolium subterraneum</name>
    <name type="common">Subterranean clover</name>
    <dbReference type="NCBI Taxonomy" id="3900"/>
    <lineage>
        <taxon>Eukaryota</taxon>
        <taxon>Viridiplantae</taxon>
        <taxon>Streptophyta</taxon>
        <taxon>Embryophyta</taxon>
        <taxon>Tracheophyta</taxon>
        <taxon>Spermatophyta</taxon>
        <taxon>Magnoliopsida</taxon>
        <taxon>eudicotyledons</taxon>
        <taxon>Gunneridae</taxon>
        <taxon>Pentapetalae</taxon>
        <taxon>rosids</taxon>
        <taxon>fabids</taxon>
        <taxon>Fabales</taxon>
        <taxon>Fabaceae</taxon>
        <taxon>Papilionoideae</taxon>
        <taxon>50 kb inversion clade</taxon>
        <taxon>NPAAA clade</taxon>
        <taxon>Hologalegina</taxon>
        <taxon>IRL clade</taxon>
        <taxon>Trifolieae</taxon>
        <taxon>Trifolium</taxon>
    </lineage>
</organism>
<evidence type="ECO:0000256" key="2">
    <source>
        <dbReference type="SAM" id="MobiDB-lite"/>
    </source>
</evidence>
<dbReference type="InterPro" id="IPR001878">
    <property type="entry name" value="Znf_CCHC"/>
</dbReference>
<dbReference type="InterPro" id="IPR040256">
    <property type="entry name" value="At4g02000-like"/>
</dbReference>
<name>A0A2Z6NXB1_TRISU</name>
<accession>A0A2Z6NXB1</accession>
<proteinExistence type="predicted"/>
<feature type="region of interest" description="Disordered" evidence="2">
    <location>
        <begin position="139"/>
        <end position="191"/>
    </location>
</feature>
<dbReference type="PANTHER" id="PTHR31286:SF99">
    <property type="entry name" value="DUF4283 DOMAIN-CONTAINING PROTEIN"/>
    <property type="match status" value="1"/>
</dbReference>
<dbReference type="PANTHER" id="PTHR31286">
    <property type="entry name" value="GLYCINE-RICH CELL WALL STRUCTURAL PROTEIN 1.8-LIKE"/>
    <property type="match status" value="1"/>
</dbReference>
<evidence type="ECO:0000313" key="5">
    <source>
        <dbReference type="Proteomes" id="UP000242715"/>
    </source>
</evidence>
<dbReference type="PROSITE" id="PS50158">
    <property type="entry name" value="ZF_CCHC"/>
    <property type="match status" value="1"/>
</dbReference>
<keyword evidence="5" id="KW-1185">Reference proteome</keyword>
<keyword evidence="1" id="KW-0863">Zinc-finger</keyword>
<keyword evidence="1" id="KW-0479">Metal-binding</keyword>
<evidence type="ECO:0000256" key="1">
    <source>
        <dbReference type="PROSITE-ProRule" id="PRU00047"/>
    </source>
</evidence>
<dbReference type="OrthoDB" id="1001863at2759"/>
<reference evidence="5" key="1">
    <citation type="journal article" date="2017" name="Front. Plant Sci.">
        <title>Climate Clever Clovers: New Paradigm to Reduce the Environmental Footprint of Ruminants by Breeding Low Methanogenic Forages Utilizing Haplotype Variation.</title>
        <authorList>
            <person name="Kaur P."/>
            <person name="Appels R."/>
            <person name="Bayer P.E."/>
            <person name="Keeble-Gagnere G."/>
            <person name="Wang J."/>
            <person name="Hirakawa H."/>
            <person name="Shirasawa K."/>
            <person name="Vercoe P."/>
            <person name="Stefanova K."/>
            <person name="Durmic Z."/>
            <person name="Nichols P."/>
            <person name="Revell C."/>
            <person name="Isobe S.N."/>
            <person name="Edwards D."/>
            <person name="Erskine W."/>
        </authorList>
    </citation>
    <scope>NUCLEOTIDE SEQUENCE [LARGE SCALE GENOMIC DNA]</scope>
    <source>
        <strain evidence="5">cv. Daliak</strain>
    </source>
</reference>
<dbReference type="AlphaFoldDB" id="A0A2Z6NXB1"/>
<feature type="domain" description="CCHC-type" evidence="3">
    <location>
        <begin position="110"/>
        <end position="123"/>
    </location>
</feature>
<dbReference type="Proteomes" id="UP000242715">
    <property type="component" value="Unassembled WGS sequence"/>
</dbReference>
<dbReference type="EMBL" id="DF974259">
    <property type="protein sequence ID" value="GAU46873.1"/>
    <property type="molecule type" value="Genomic_DNA"/>
</dbReference>
<sequence>MDGPWFIYDHYLTVKEWGPNFHPASDTIEEVAVWLRISGLPIEYYDSKILHFIGDTIGQTTKVDKNTLTQEWGKYARLCVQVNLTKPLVAMFMIKDTRYNIEYEGLHMLCTRCGRFGHYKEGCSDNEKVAGRYATGEGRNEMVGKTSDDTGKGAEGPWRVVQKHRRNRKATPARNNVTTELNESPVRINAGAKSTGSRFDLLSKKISVINREGLDREEEMEDSSRTSSTAR</sequence>